<feature type="transmembrane region" description="Helical" evidence="3">
    <location>
        <begin position="116"/>
        <end position="135"/>
    </location>
</feature>
<name>A0AAU8APP2_9RHOB</name>
<feature type="domain" description="Bacterial sugar transferase" evidence="4">
    <location>
        <begin position="252"/>
        <end position="445"/>
    </location>
</feature>
<evidence type="ECO:0000259" key="4">
    <source>
        <dbReference type="Pfam" id="PF02397"/>
    </source>
</evidence>
<dbReference type="AlphaFoldDB" id="A0AAU8APP2"/>
<keyword evidence="5" id="KW-0808">Transferase</keyword>
<proteinExistence type="inferred from homology"/>
<dbReference type="EMBL" id="CP123386">
    <property type="protein sequence ID" value="XCC96978.1"/>
    <property type="molecule type" value="Genomic_DNA"/>
</dbReference>
<keyword evidence="3" id="KW-0472">Membrane</keyword>
<dbReference type="RefSeq" id="WP_353475869.1">
    <property type="nucleotide sequence ID" value="NZ_CP123386.1"/>
</dbReference>
<sequence>MNVQPDPDQLQNAEFAPLNASPRAGHPGWSTAALLASDVAVLCMIVGIARAAGAETEVRLLELSGAVLILFRAGAGLLPGFGLHHEARLRKALSAWAGAALVGLLAALIVRDALWADLLWFLLGFSMVGLAQSAASRAVRGLLSRHGVWGEPVHLDGDATAFADLRDWLAAHPEMGMTPVAVARTARKLLWVDRTLPGPETLAALGQRYSEVVLVHDLPKLNLSGLHPAALDGGLGLRVRFPHPGRGSALLKRLVDLALTIPLTLIALPLIGLAALAIKLADPGPAFFVQEREGLDGKPFGTLKLRTMYLKADDMLQELLARDPAARAEWESHFKLRDDPRILRGIGKVLRSTSLDELPQLFNILRGEMSLVGPRPFPLYHIEAMPPAFRARRATVMPGLTGLWQISERSDADLRMQQQLDEHYIAGRSFWADLSIFLRTFAAVFRRGGAY</sequence>
<evidence type="ECO:0000256" key="1">
    <source>
        <dbReference type="ARBA" id="ARBA00006464"/>
    </source>
</evidence>
<keyword evidence="5" id="KW-0614">Plasmid</keyword>
<dbReference type="Pfam" id="PF02397">
    <property type="entry name" value="Bac_transf"/>
    <property type="match status" value="1"/>
</dbReference>
<feature type="transmembrane region" description="Helical" evidence="3">
    <location>
        <begin position="93"/>
        <end position="110"/>
    </location>
</feature>
<keyword evidence="3" id="KW-0812">Transmembrane</keyword>
<keyword evidence="2" id="KW-0270">Exopolysaccharide synthesis</keyword>
<accession>A0AAU8APP2</accession>
<keyword evidence="3" id="KW-1133">Transmembrane helix</keyword>
<gene>
    <name evidence="5" type="ORF">PVT71_23095</name>
</gene>
<geneLocation type="plasmid" evidence="5">
    <name>unnamed1</name>
</geneLocation>
<dbReference type="GO" id="GO:0000271">
    <property type="term" value="P:polysaccharide biosynthetic process"/>
    <property type="evidence" value="ECO:0007669"/>
    <property type="project" value="UniProtKB-KW"/>
</dbReference>
<organism evidence="5">
    <name type="scientific">Alloyangia sp. H15</name>
    <dbReference type="NCBI Taxonomy" id="3029062"/>
    <lineage>
        <taxon>Bacteria</taxon>
        <taxon>Pseudomonadati</taxon>
        <taxon>Pseudomonadota</taxon>
        <taxon>Alphaproteobacteria</taxon>
        <taxon>Rhodobacterales</taxon>
        <taxon>Roseobacteraceae</taxon>
        <taxon>Alloyangia</taxon>
    </lineage>
</organism>
<dbReference type="PANTHER" id="PTHR30576:SF0">
    <property type="entry name" value="UNDECAPRENYL-PHOSPHATE N-ACETYLGALACTOSAMINYL 1-PHOSPHATE TRANSFERASE-RELATED"/>
    <property type="match status" value="1"/>
</dbReference>
<reference evidence="5" key="1">
    <citation type="submission" date="2023-02" db="EMBL/GenBank/DDBJ databases">
        <title>Description and genomic characterization of Salipiger bruguierae sp. nov., isolated from the sediment of mangrove plant Bruguiera sexangula.</title>
        <authorList>
            <person name="Long M."/>
        </authorList>
    </citation>
    <scope>NUCLEOTIDE SEQUENCE</scope>
    <source>
        <strain evidence="5">H15</strain>
        <plasmid evidence="5">unnamed1</plasmid>
    </source>
</reference>
<dbReference type="GO" id="GO:0016780">
    <property type="term" value="F:phosphotransferase activity, for other substituted phosphate groups"/>
    <property type="evidence" value="ECO:0007669"/>
    <property type="project" value="TreeGrafter"/>
</dbReference>
<evidence type="ECO:0000313" key="5">
    <source>
        <dbReference type="EMBL" id="XCC96978.1"/>
    </source>
</evidence>
<feature type="transmembrane region" description="Helical" evidence="3">
    <location>
        <begin position="32"/>
        <end position="51"/>
    </location>
</feature>
<comment type="similarity">
    <text evidence="1">Belongs to the bacterial sugar transferase family.</text>
</comment>
<dbReference type="PANTHER" id="PTHR30576">
    <property type="entry name" value="COLANIC BIOSYNTHESIS UDP-GLUCOSE LIPID CARRIER TRANSFERASE"/>
    <property type="match status" value="1"/>
</dbReference>
<evidence type="ECO:0000256" key="3">
    <source>
        <dbReference type="SAM" id="Phobius"/>
    </source>
</evidence>
<protein>
    <submittedName>
        <fullName evidence="5">Sugar transferase</fullName>
    </submittedName>
</protein>
<evidence type="ECO:0000256" key="2">
    <source>
        <dbReference type="ARBA" id="ARBA00023169"/>
    </source>
</evidence>
<feature type="transmembrane region" description="Helical" evidence="3">
    <location>
        <begin position="63"/>
        <end position="81"/>
    </location>
</feature>
<dbReference type="InterPro" id="IPR003362">
    <property type="entry name" value="Bact_transf"/>
</dbReference>